<dbReference type="Proteomes" id="UP000053660">
    <property type="component" value="Unassembled WGS sequence"/>
</dbReference>
<evidence type="ECO:0000313" key="3">
    <source>
        <dbReference type="Proteomes" id="UP000053660"/>
    </source>
</evidence>
<feature type="non-terminal residue" evidence="2">
    <location>
        <position position="1"/>
    </location>
</feature>
<dbReference type="CDD" id="cd05380">
    <property type="entry name" value="CAP_euk"/>
    <property type="match status" value="1"/>
</dbReference>
<dbReference type="Pfam" id="PF00188">
    <property type="entry name" value="CAP"/>
    <property type="match status" value="1"/>
</dbReference>
<sequence length="227" mass="25242">LPEHLKKAVIDAHNTLREKVATQRLNSSIFGNLPGTKSMFKLKYDSTNEALATATIADDCSRTSLKINALNRAQNFYTTRLPDLEEKHIDDYYIIAVDEWTKSVTKPFDANATWSNRAAAPFANMIYYKTLTFGCSHRHCPNEQKLSISCVYGARPKLGEPLYIKNSADKRGCVSDQTCQKVVSKSKCSFTKEEGSIETPGNYSFSSRPLAAIKIGPLCETDAITVD</sequence>
<gene>
    <name evidence="2" type="ORF">OESDEN_23296</name>
</gene>
<feature type="domain" description="SCP" evidence="1">
    <location>
        <begin position="4"/>
        <end position="153"/>
    </location>
</feature>
<organism evidence="2 3">
    <name type="scientific">Oesophagostomum dentatum</name>
    <name type="common">Nodular worm</name>
    <dbReference type="NCBI Taxonomy" id="61180"/>
    <lineage>
        <taxon>Eukaryota</taxon>
        <taxon>Metazoa</taxon>
        <taxon>Ecdysozoa</taxon>
        <taxon>Nematoda</taxon>
        <taxon>Chromadorea</taxon>
        <taxon>Rhabditida</taxon>
        <taxon>Rhabditina</taxon>
        <taxon>Rhabditomorpha</taxon>
        <taxon>Strongyloidea</taxon>
        <taxon>Strongylidae</taxon>
        <taxon>Oesophagostomum</taxon>
    </lineage>
</organism>
<accession>A0A0B1RWP2</accession>
<reference evidence="2 3" key="1">
    <citation type="submission" date="2014-03" db="EMBL/GenBank/DDBJ databases">
        <title>Draft genome of the hookworm Oesophagostomum dentatum.</title>
        <authorList>
            <person name="Mitreva M."/>
        </authorList>
    </citation>
    <scope>NUCLEOTIDE SEQUENCE [LARGE SCALE GENOMIC DNA]</scope>
    <source>
        <strain evidence="2 3">OD-Hann</strain>
    </source>
</reference>
<dbReference type="EMBL" id="KN611114">
    <property type="protein sequence ID" value="KHJ77084.1"/>
    <property type="molecule type" value="Genomic_DNA"/>
</dbReference>
<dbReference type="InterPro" id="IPR014044">
    <property type="entry name" value="CAP_dom"/>
</dbReference>
<evidence type="ECO:0000313" key="2">
    <source>
        <dbReference type="EMBL" id="KHJ77084.1"/>
    </source>
</evidence>
<dbReference type="SUPFAM" id="SSF55797">
    <property type="entry name" value="PR-1-like"/>
    <property type="match status" value="1"/>
</dbReference>
<name>A0A0B1RWP2_OESDE</name>
<dbReference type="InterPro" id="IPR035940">
    <property type="entry name" value="CAP_sf"/>
</dbReference>
<dbReference type="OrthoDB" id="5872317at2759"/>
<dbReference type="SMART" id="SM00198">
    <property type="entry name" value="SCP"/>
    <property type="match status" value="1"/>
</dbReference>
<evidence type="ECO:0000259" key="1">
    <source>
        <dbReference type="SMART" id="SM00198"/>
    </source>
</evidence>
<dbReference type="AlphaFoldDB" id="A0A0B1RWP2"/>
<proteinExistence type="predicted"/>
<feature type="non-terminal residue" evidence="2">
    <location>
        <position position="227"/>
    </location>
</feature>
<keyword evidence="3" id="KW-1185">Reference proteome</keyword>
<dbReference type="Gene3D" id="3.40.33.10">
    <property type="entry name" value="CAP"/>
    <property type="match status" value="1"/>
</dbReference>
<protein>
    <submittedName>
        <fullName evidence="2">SCP-like protein</fullName>
    </submittedName>
</protein>